<dbReference type="GO" id="GO:0005634">
    <property type="term" value="C:nucleus"/>
    <property type="evidence" value="ECO:0007669"/>
    <property type="project" value="TreeGrafter"/>
</dbReference>
<accession>A0AAN7YY06</accession>
<evidence type="ECO:0008006" key="5">
    <source>
        <dbReference type="Google" id="ProtNLM"/>
    </source>
</evidence>
<dbReference type="GO" id="GO:0005737">
    <property type="term" value="C:cytoplasm"/>
    <property type="evidence" value="ECO:0007669"/>
    <property type="project" value="TreeGrafter"/>
</dbReference>
<dbReference type="PANTHER" id="PTHR12828:SF3">
    <property type="entry name" value="PROTEASOME MATURATION PROTEIN"/>
    <property type="match status" value="1"/>
</dbReference>
<protein>
    <recommendedName>
        <fullName evidence="5">Proteasome maturation factor UMP1</fullName>
    </recommendedName>
</protein>
<reference evidence="3 4" key="1">
    <citation type="submission" date="2023-11" db="EMBL/GenBank/DDBJ databases">
        <title>Dfirmibasis_genome.</title>
        <authorList>
            <person name="Edelbroek B."/>
            <person name="Kjellin J."/>
            <person name="Jerlstrom-Hultqvist J."/>
            <person name="Soderbom F."/>
        </authorList>
    </citation>
    <scope>NUCLEOTIDE SEQUENCE [LARGE SCALE GENOMIC DNA]</scope>
    <source>
        <strain evidence="3 4">TNS-C-14</strain>
    </source>
</reference>
<evidence type="ECO:0000256" key="2">
    <source>
        <dbReference type="ARBA" id="ARBA00043974"/>
    </source>
</evidence>
<organism evidence="3 4">
    <name type="scientific">Dictyostelium firmibasis</name>
    <dbReference type="NCBI Taxonomy" id="79012"/>
    <lineage>
        <taxon>Eukaryota</taxon>
        <taxon>Amoebozoa</taxon>
        <taxon>Evosea</taxon>
        <taxon>Eumycetozoa</taxon>
        <taxon>Dictyostelia</taxon>
        <taxon>Dictyosteliales</taxon>
        <taxon>Dictyosteliaceae</taxon>
        <taxon>Dictyostelium</taxon>
    </lineage>
</organism>
<dbReference type="Pfam" id="PF05348">
    <property type="entry name" value="UMP1"/>
    <property type="match status" value="1"/>
</dbReference>
<sequence>MQSIVKKDLELPTLRNESSNVKGLSHPVESIQLDQGKTEIRLKNFAMKNVFGSHMVMNSEIEKQIYSQFKRLPTLPSSNIGLETILGYDEDFDFGDYLCDPASSEAPLPQLHSAMEHRLGMNSSKSIL</sequence>
<keyword evidence="4" id="KW-1185">Reference proteome</keyword>
<dbReference type="EMBL" id="JAVFKY010000005">
    <property type="protein sequence ID" value="KAK5576545.1"/>
    <property type="molecule type" value="Genomic_DNA"/>
</dbReference>
<dbReference type="PANTHER" id="PTHR12828">
    <property type="entry name" value="PROTEASOME MATURATION PROTEIN UMP1"/>
    <property type="match status" value="1"/>
</dbReference>
<comment type="caution">
    <text evidence="3">The sequence shown here is derived from an EMBL/GenBank/DDBJ whole genome shotgun (WGS) entry which is preliminary data.</text>
</comment>
<evidence type="ECO:0000313" key="4">
    <source>
        <dbReference type="Proteomes" id="UP001344447"/>
    </source>
</evidence>
<dbReference type="Proteomes" id="UP001344447">
    <property type="component" value="Unassembled WGS sequence"/>
</dbReference>
<proteinExistence type="inferred from homology"/>
<dbReference type="InterPro" id="IPR008012">
    <property type="entry name" value="Ump1"/>
</dbReference>
<gene>
    <name evidence="3" type="ORF">RB653_007689</name>
</gene>
<evidence type="ECO:0000313" key="3">
    <source>
        <dbReference type="EMBL" id="KAK5576545.1"/>
    </source>
</evidence>
<name>A0AAN7YY06_9MYCE</name>
<comment type="similarity">
    <text evidence="2">Belongs to the POMP/UMP1 family.</text>
</comment>
<keyword evidence="1" id="KW-0143">Chaperone</keyword>
<dbReference type="AlphaFoldDB" id="A0AAN7YY06"/>
<evidence type="ECO:0000256" key="1">
    <source>
        <dbReference type="ARBA" id="ARBA00023186"/>
    </source>
</evidence>
<dbReference type="GO" id="GO:0043248">
    <property type="term" value="P:proteasome assembly"/>
    <property type="evidence" value="ECO:0007669"/>
    <property type="project" value="InterPro"/>
</dbReference>